<dbReference type="Proteomes" id="UP000308197">
    <property type="component" value="Unassembled WGS sequence"/>
</dbReference>
<dbReference type="AlphaFoldDB" id="A0A5C3P6D4"/>
<accession>A0A5C3P6D4</accession>
<dbReference type="InterPro" id="IPR050888">
    <property type="entry name" value="ZnF_C2H2-type_TF"/>
</dbReference>
<evidence type="ECO:0000256" key="1">
    <source>
        <dbReference type="ARBA" id="ARBA00004123"/>
    </source>
</evidence>
<feature type="domain" description="C2H2-type" evidence="8">
    <location>
        <begin position="208"/>
        <end position="237"/>
    </location>
</feature>
<comment type="subcellular location">
    <subcellularLocation>
        <location evidence="1">Nucleus</location>
    </subcellularLocation>
</comment>
<keyword evidence="5" id="KW-0862">Zinc</keyword>
<dbReference type="PROSITE" id="PS00028">
    <property type="entry name" value="ZINC_FINGER_C2H2_1"/>
    <property type="match status" value="3"/>
</dbReference>
<protein>
    <recommendedName>
        <fullName evidence="8">C2H2-type domain-containing protein</fullName>
    </recommendedName>
</protein>
<proteinExistence type="predicted"/>
<dbReference type="GO" id="GO:0008270">
    <property type="term" value="F:zinc ion binding"/>
    <property type="evidence" value="ECO:0007669"/>
    <property type="project" value="UniProtKB-KW"/>
</dbReference>
<dbReference type="Pfam" id="PF12874">
    <property type="entry name" value="zf-met"/>
    <property type="match status" value="1"/>
</dbReference>
<evidence type="ECO:0000313" key="9">
    <source>
        <dbReference type="EMBL" id="TFK84559.1"/>
    </source>
</evidence>
<name>A0A5C3P6D4_9APHY</name>
<sequence length="289" mass="32994">MAHCERCNRRFKTDWALQQHKDDSGMHNICSQCNLDFATDAALTQHYVQSPSHPYCQPCEAHFDDWADLYAHYNDAHYYCDKCNRVFHVELGLHDHRRQMHDDVYCAPCKRVFKDNNALRHHQRSTFHQGRTIACPMKGCSKSFVSRAALVLHLESGGCASRITRNMVNRIVAALDKGNVITNPSRLIGGGGVTGSWATEHAWNGAQYECCLCHRKFATLPRLNQHLSSPAHAEKMYRCPAALHGCESEFRTLSGFCQHMESEQCGVHRFKDAMDRYIDGIPKGKRMLR</sequence>
<dbReference type="SMART" id="SM00355">
    <property type="entry name" value="ZnF_C2H2"/>
    <property type="match status" value="7"/>
</dbReference>
<keyword evidence="2" id="KW-0479">Metal-binding</keyword>
<feature type="domain" description="C2H2-type" evidence="8">
    <location>
        <begin position="78"/>
        <end position="101"/>
    </location>
</feature>
<dbReference type="GO" id="GO:0005634">
    <property type="term" value="C:nucleus"/>
    <property type="evidence" value="ECO:0007669"/>
    <property type="project" value="UniProtKB-SubCell"/>
</dbReference>
<dbReference type="PROSITE" id="PS50157">
    <property type="entry name" value="ZINC_FINGER_C2H2_2"/>
    <property type="match status" value="3"/>
</dbReference>
<evidence type="ECO:0000256" key="5">
    <source>
        <dbReference type="ARBA" id="ARBA00022833"/>
    </source>
</evidence>
<evidence type="ECO:0000256" key="6">
    <source>
        <dbReference type="ARBA" id="ARBA00023242"/>
    </source>
</evidence>
<organism evidence="9 10">
    <name type="scientific">Polyporus arcularius HHB13444</name>
    <dbReference type="NCBI Taxonomy" id="1314778"/>
    <lineage>
        <taxon>Eukaryota</taxon>
        <taxon>Fungi</taxon>
        <taxon>Dikarya</taxon>
        <taxon>Basidiomycota</taxon>
        <taxon>Agaricomycotina</taxon>
        <taxon>Agaricomycetes</taxon>
        <taxon>Polyporales</taxon>
        <taxon>Polyporaceae</taxon>
        <taxon>Polyporus</taxon>
    </lineage>
</organism>
<evidence type="ECO:0000256" key="7">
    <source>
        <dbReference type="PROSITE-ProRule" id="PRU00042"/>
    </source>
</evidence>
<keyword evidence="4 7" id="KW-0863">Zinc-finger</keyword>
<keyword evidence="10" id="KW-1185">Reference proteome</keyword>
<keyword evidence="6" id="KW-0539">Nucleus</keyword>
<reference evidence="9 10" key="1">
    <citation type="journal article" date="2019" name="Nat. Ecol. Evol.">
        <title>Megaphylogeny resolves global patterns of mushroom evolution.</title>
        <authorList>
            <person name="Varga T."/>
            <person name="Krizsan K."/>
            <person name="Foldi C."/>
            <person name="Dima B."/>
            <person name="Sanchez-Garcia M."/>
            <person name="Sanchez-Ramirez S."/>
            <person name="Szollosi G.J."/>
            <person name="Szarkandi J.G."/>
            <person name="Papp V."/>
            <person name="Albert L."/>
            <person name="Andreopoulos W."/>
            <person name="Angelini C."/>
            <person name="Antonin V."/>
            <person name="Barry K.W."/>
            <person name="Bougher N.L."/>
            <person name="Buchanan P."/>
            <person name="Buyck B."/>
            <person name="Bense V."/>
            <person name="Catcheside P."/>
            <person name="Chovatia M."/>
            <person name="Cooper J."/>
            <person name="Damon W."/>
            <person name="Desjardin D."/>
            <person name="Finy P."/>
            <person name="Geml J."/>
            <person name="Haridas S."/>
            <person name="Hughes K."/>
            <person name="Justo A."/>
            <person name="Karasinski D."/>
            <person name="Kautmanova I."/>
            <person name="Kiss B."/>
            <person name="Kocsube S."/>
            <person name="Kotiranta H."/>
            <person name="LaButti K.M."/>
            <person name="Lechner B.E."/>
            <person name="Liimatainen K."/>
            <person name="Lipzen A."/>
            <person name="Lukacs Z."/>
            <person name="Mihaltcheva S."/>
            <person name="Morgado L.N."/>
            <person name="Niskanen T."/>
            <person name="Noordeloos M.E."/>
            <person name="Ohm R.A."/>
            <person name="Ortiz-Santana B."/>
            <person name="Ovrebo C."/>
            <person name="Racz N."/>
            <person name="Riley R."/>
            <person name="Savchenko A."/>
            <person name="Shiryaev A."/>
            <person name="Soop K."/>
            <person name="Spirin V."/>
            <person name="Szebenyi C."/>
            <person name="Tomsovsky M."/>
            <person name="Tulloss R.E."/>
            <person name="Uehling J."/>
            <person name="Grigoriev I.V."/>
            <person name="Vagvolgyi C."/>
            <person name="Papp T."/>
            <person name="Martin F.M."/>
            <person name="Miettinen O."/>
            <person name="Hibbett D.S."/>
            <person name="Nagy L.G."/>
        </authorList>
    </citation>
    <scope>NUCLEOTIDE SEQUENCE [LARGE SCALE GENOMIC DNA]</scope>
    <source>
        <strain evidence="9 10">HHB13444</strain>
    </source>
</reference>
<evidence type="ECO:0000256" key="4">
    <source>
        <dbReference type="ARBA" id="ARBA00022771"/>
    </source>
</evidence>
<evidence type="ECO:0000313" key="10">
    <source>
        <dbReference type="Proteomes" id="UP000308197"/>
    </source>
</evidence>
<dbReference type="EMBL" id="ML211309">
    <property type="protein sequence ID" value="TFK84559.1"/>
    <property type="molecule type" value="Genomic_DNA"/>
</dbReference>
<dbReference type="STRING" id="1314778.A0A5C3P6D4"/>
<gene>
    <name evidence="9" type="ORF">K466DRAFT_553410</name>
</gene>
<dbReference type="InParanoid" id="A0A5C3P6D4"/>
<dbReference type="InterPro" id="IPR013087">
    <property type="entry name" value="Znf_C2H2_type"/>
</dbReference>
<evidence type="ECO:0000256" key="3">
    <source>
        <dbReference type="ARBA" id="ARBA00022737"/>
    </source>
</evidence>
<keyword evidence="3" id="KW-0677">Repeat</keyword>
<feature type="domain" description="C2H2-type" evidence="8">
    <location>
        <begin position="104"/>
        <end position="133"/>
    </location>
</feature>
<dbReference type="PANTHER" id="PTHR24406">
    <property type="entry name" value="TRANSCRIPTIONAL REPRESSOR CTCFL-RELATED"/>
    <property type="match status" value="1"/>
</dbReference>
<evidence type="ECO:0000256" key="2">
    <source>
        <dbReference type="ARBA" id="ARBA00022723"/>
    </source>
</evidence>
<dbReference type="SUPFAM" id="SSF57667">
    <property type="entry name" value="beta-beta-alpha zinc fingers"/>
    <property type="match status" value="1"/>
</dbReference>
<dbReference type="Gene3D" id="3.30.160.60">
    <property type="entry name" value="Classic Zinc Finger"/>
    <property type="match status" value="3"/>
</dbReference>
<dbReference type="InterPro" id="IPR036236">
    <property type="entry name" value="Znf_C2H2_sf"/>
</dbReference>
<evidence type="ECO:0000259" key="8">
    <source>
        <dbReference type="PROSITE" id="PS50157"/>
    </source>
</evidence>